<dbReference type="AlphaFoldDB" id="M1DI46"/>
<dbReference type="InParanoid" id="M1DI46"/>
<proteinExistence type="predicted"/>
<reference evidence="4" key="1">
    <citation type="journal article" date="2011" name="Nature">
        <title>Genome sequence and analysis of the tuber crop potato.</title>
        <authorList>
            <consortium name="The Potato Genome Sequencing Consortium"/>
        </authorList>
    </citation>
    <scope>NUCLEOTIDE SEQUENCE [LARGE SCALE GENOMIC DNA]</scope>
    <source>
        <strain evidence="4">cv. DM1-3 516 R44</strain>
    </source>
</reference>
<evidence type="ECO:0000313" key="4">
    <source>
        <dbReference type="Proteomes" id="UP000011115"/>
    </source>
</evidence>
<evidence type="ECO:0000313" key="3">
    <source>
        <dbReference type="EnsemblPlants" id="PGSC0003DMT400089420"/>
    </source>
</evidence>
<feature type="compositionally biased region" description="Low complexity" evidence="1">
    <location>
        <begin position="258"/>
        <end position="286"/>
    </location>
</feature>
<sequence length="457" mass="51120">MSRIEDMMQKMMRRFGATDENVKEMRNDLSGIGQKVDAHTVSIKHLELQMTQFSTTVNSRQLGTLSSYTIQNPNNDGHCMEVTTRGGDSRDRECNREARRGNLESCPPTQTSTSFPTKQSSELPSVSAITYRVESVTEVQVDKRVGVEALATVIMNFDSDGIKEYDELLAALDKFEYRSKPKKLDLDMKNRESPPARPSVEEAPKLELKALPPYLRDEKQNLQKRTGQRFTDPIDGPWFSPRTVNGSDEENTLIGSPTGSASGSEVVSTSGSESTSAPDSGSGSATCSGSHDKAASSNEATSSGEVPMPQSYDPDPVAGEPNIWCVEGQWKIYQDAKMLNEKEKMARLITEEHIVLTGTLHTILDIHRLFQLRRCDWMARDPGTYSKEIVWEFYASYAATLRGLIDKWFKPTCQDPITSTMVRGFPVDISHTTINRFLYGPSPDHTWALNMAKFDYR</sequence>
<evidence type="ECO:0000256" key="1">
    <source>
        <dbReference type="SAM" id="MobiDB-lite"/>
    </source>
</evidence>
<dbReference type="Proteomes" id="UP000011115">
    <property type="component" value="Unassembled WGS sequence"/>
</dbReference>
<evidence type="ECO:0000259" key="2">
    <source>
        <dbReference type="Pfam" id="PF20167"/>
    </source>
</evidence>
<feature type="compositionally biased region" description="Basic and acidic residues" evidence="1">
    <location>
        <begin position="87"/>
        <end position="102"/>
    </location>
</feature>
<reference evidence="3" key="2">
    <citation type="submission" date="2015-06" db="UniProtKB">
        <authorList>
            <consortium name="EnsemblPlants"/>
        </authorList>
    </citation>
    <scope>IDENTIFICATION</scope>
    <source>
        <strain evidence="3">DM1-3 516 R44</strain>
    </source>
</reference>
<accession>M1DI46</accession>
<organism evidence="3 4">
    <name type="scientific">Solanum tuberosum</name>
    <name type="common">Potato</name>
    <dbReference type="NCBI Taxonomy" id="4113"/>
    <lineage>
        <taxon>Eukaryota</taxon>
        <taxon>Viridiplantae</taxon>
        <taxon>Streptophyta</taxon>
        <taxon>Embryophyta</taxon>
        <taxon>Tracheophyta</taxon>
        <taxon>Spermatophyta</taxon>
        <taxon>Magnoliopsida</taxon>
        <taxon>eudicotyledons</taxon>
        <taxon>Gunneridae</taxon>
        <taxon>Pentapetalae</taxon>
        <taxon>asterids</taxon>
        <taxon>lamiids</taxon>
        <taxon>Solanales</taxon>
        <taxon>Solanaceae</taxon>
        <taxon>Solanoideae</taxon>
        <taxon>Solaneae</taxon>
        <taxon>Solanum</taxon>
    </lineage>
</organism>
<name>M1DI46_SOLTU</name>
<dbReference type="Gramene" id="PGSC0003DMT400089420">
    <property type="protein sequence ID" value="PGSC0003DMT400089420"/>
    <property type="gene ID" value="PGSC0003DMG400038991"/>
</dbReference>
<keyword evidence="4" id="KW-1185">Reference proteome</keyword>
<dbReference type="Pfam" id="PF20167">
    <property type="entry name" value="Transposase_32"/>
    <property type="match status" value="1"/>
</dbReference>
<feature type="region of interest" description="Disordered" evidence="1">
    <location>
        <begin position="83"/>
        <end position="121"/>
    </location>
</feature>
<feature type="compositionally biased region" description="Polar residues" evidence="1">
    <location>
        <begin position="295"/>
        <end position="304"/>
    </location>
</feature>
<feature type="compositionally biased region" description="Basic and acidic residues" evidence="1">
    <location>
        <begin position="186"/>
        <end position="208"/>
    </location>
</feature>
<protein>
    <submittedName>
        <fullName evidence="3">Integrase core domain containing protein</fullName>
    </submittedName>
</protein>
<dbReference type="InterPro" id="IPR046796">
    <property type="entry name" value="Transposase_32_dom"/>
</dbReference>
<dbReference type="PaxDb" id="4113-PGSC0003DMT400089420"/>
<feature type="domain" description="Putative plant transposon protein" evidence="2">
    <location>
        <begin position="373"/>
        <end position="442"/>
    </location>
</feature>
<feature type="compositionally biased region" description="Polar residues" evidence="1">
    <location>
        <begin position="107"/>
        <end position="121"/>
    </location>
</feature>
<feature type="region of interest" description="Disordered" evidence="1">
    <location>
        <begin position="186"/>
        <end position="316"/>
    </location>
</feature>
<dbReference type="HOGENOM" id="CLU_599088_0_0_1"/>
<dbReference type="EnsemblPlants" id="PGSC0003DMT400089420">
    <property type="protein sequence ID" value="PGSC0003DMT400089420"/>
    <property type="gene ID" value="PGSC0003DMG400038991"/>
</dbReference>